<name>A0A6V7Q7X1_ANACO</name>
<dbReference type="PANTHER" id="PTHR46862">
    <property type="entry name" value="OS07G0661900 PROTEIN"/>
    <property type="match status" value="1"/>
</dbReference>
<dbReference type="Pfam" id="PF13812">
    <property type="entry name" value="PPR_3"/>
    <property type="match status" value="1"/>
</dbReference>
<sequence>MLDEAMDVAEEFKNSGLLIDCASYNNIMACYAANGKINASAELLKQMIASHILPDATTFKIIFTLLRKGGIPSEAVSQLEVSYKEGRAYAKSAIVSSLFSVVKMHEDAMESCEEEVEKALNLFMRMQDEGLKPDLVTYIYLAGCYGKAGMVEGLRRVYGLLKYGEIEPNESLYKALIDAYRDAGKNDLAEMVEQEMRFSASTEEIDDSESEGD</sequence>
<keyword evidence="1" id="KW-0677">Repeat</keyword>
<accession>A0A6V7Q7X1</accession>
<dbReference type="PANTHER" id="PTHR46862:SF5">
    <property type="entry name" value="OS02G0170000 PROTEIN"/>
    <property type="match status" value="1"/>
</dbReference>
<protein>
    <recommendedName>
        <fullName evidence="6">Pentatricopeptide repeat-containing protein</fullName>
    </recommendedName>
</protein>
<evidence type="ECO:0000256" key="3">
    <source>
        <dbReference type="PROSITE-ProRule" id="PRU00708"/>
    </source>
</evidence>
<evidence type="ECO:0000256" key="4">
    <source>
        <dbReference type="SAM" id="Coils"/>
    </source>
</evidence>
<keyword evidence="4" id="KW-0175">Coiled coil</keyword>
<dbReference type="InterPro" id="IPR002885">
    <property type="entry name" value="PPR_rpt"/>
</dbReference>
<dbReference type="Gene3D" id="1.25.40.10">
    <property type="entry name" value="Tetratricopeptide repeat domain"/>
    <property type="match status" value="2"/>
</dbReference>
<dbReference type="InterPro" id="IPR011990">
    <property type="entry name" value="TPR-like_helical_dom_sf"/>
</dbReference>
<evidence type="ECO:0000256" key="1">
    <source>
        <dbReference type="ARBA" id="ARBA00022737"/>
    </source>
</evidence>
<organism evidence="5">
    <name type="scientific">Ananas comosus var. bracteatus</name>
    <name type="common">red pineapple</name>
    <dbReference type="NCBI Taxonomy" id="296719"/>
    <lineage>
        <taxon>Eukaryota</taxon>
        <taxon>Viridiplantae</taxon>
        <taxon>Streptophyta</taxon>
        <taxon>Embryophyta</taxon>
        <taxon>Tracheophyta</taxon>
        <taxon>Spermatophyta</taxon>
        <taxon>Magnoliopsida</taxon>
        <taxon>Liliopsida</taxon>
        <taxon>Poales</taxon>
        <taxon>Bromeliaceae</taxon>
        <taxon>Bromelioideae</taxon>
        <taxon>Ananas</taxon>
    </lineage>
</organism>
<evidence type="ECO:0008006" key="6">
    <source>
        <dbReference type="Google" id="ProtNLM"/>
    </source>
</evidence>
<dbReference type="Pfam" id="PF13041">
    <property type="entry name" value="PPR_2"/>
    <property type="match status" value="1"/>
</dbReference>
<evidence type="ECO:0000313" key="5">
    <source>
        <dbReference type="EMBL" id="CAD1839120.1"/>
    </source>
</evidence>
<dbReference type="EMBL" id="LR862133">
    <property type="protein sequence ID" value="CAD1839120.1"/>
    <property type="molecule type" value="Genomic_DNA"/>
</dbReference>
<dbReference type="NCBIfam" id="TIGR00756">
    <property type="entry name" value="PPR"/>
    <property type="match status" value="1"/>
</dbReference>
<evidence type="ECO:0000256" key="2">
    <source>
        <dbReference type="ARBA" id="ARBA00022946"/>
    </source>
</evidence>
<feature type="repeat" description="PPR" evidence="3">
    <location>
        <begin position="20"/>
        <end position="54"/>
    </location>
</feature>
<proteinExistence type="predicted"/>
<dbReference type="Pfam" id="PF01535">
    <property type="entry name" value="PPR"/>
    <property type="match status" value="1"/>
</dbReference>
<feature type="coiled-coil region" evidence="4">
    <location>
        <begin position="102"/>
        <end position="129"/>
    </location>
</feature>
<gene>
    <name evidence="5" type="ORF">CB5_LOCUS22331</name>
</gene>
<dbReference type="PROSITE" id="PS51375">
    <property type="entry name" value="PPR"/>
    <property type="match status" value="1"/>
</dbReference>
<dbReference type="AlphaFoldDB" id="A0A6V7Q7X1"/>
<keyword evidence="2" id="KW-0809">Transit peptide</keyword>
<reference evidence="5" key="1">
    <citation type="submission" date="2020-07" db="EMBL/GenBank/DDBJ databases">
        <authorList>
            <person name="Lin J."/>
        </authorList>
    </citation>
    <scope>NUCLEOTIDE SEQUENCE</scope>
</reference>